<dbReference type="Proteomes" id="UP000274822">
    <property type="component" value="Unassembled WGS sequence"/>
</dbReference>
<proteinExistence type="predicted"/>
<reference evidence="6 7" key="1">
    <citation type="journal article" date="2018" name="New Phytol.">
        <title>Phylogenomics of Endogonaceae and evolution of mycorrhizas within Mucoromycota.</title>
        <authorList>
            <person name="Chang Y."/>
            <person name="Desiro A."/>
            <person name="Na H."/>
            <person name="Sandor L."/>
            <person name="Lipzen A."/>
            <person name="Clum A."/>
            <person name="Barry K."/>
            <person name="Grigoriev I.V."/>
            <person name="Martin F.M."/>
            <person name="Stajich J.E."/>
            <person name="Smith M.E."/>
            <person name="Bonito G."/>
            <person name="Spatafora J.W."/>
        </authorList>
    </citation>
    <scope>NUCLEOTIDE SEQUENCE [LARGE SCALE GENOMIC DNA]</scope>
    <source>
        <strain evidence="6 7">AD002</strain>
    </source>
</reference>
<keyword evidence="7" id="KW-1185">Reference proteome</keyword>
<protein>
    <submittedName>
        <fullName evidence="6">Kinase-like domain-containing protein</fullName>
    </submittedName>
</protein>
<dbReference type="PROSITE" id="PS50011">
    <property type="entry name" value="PROTEIN_KINASE_DOM"/>
    <property type="match status" value="1"/>
</dbReference>
<evidence type="ECO:0000256" key="1">
    <source>
        <dbReference type="ARBA" id="ARBA00022527"/>
    </source>
</evidence>
<dbReference type="InterPro" id="IPR017441">
    <property type="entry name" value="Protein_kinase_ATP_BS"/>
</dbReference>
<dbReference type="Pfam" id="PF00069">
    <property type="entry name" value="Pkinase"/>
    <property type="match status" value="1"/>
</dbReference>
<dbReference type="InterPro" id="IPR000719">
    <property type="entry name" value="Prot_kinase_dom"/>
</dbReference>
<dbReference type="Gene3D" id="1.10.510.10">
    <property type="entry name" value="Transferase(Phosphotransferase) domain 1"/>
    <property type="match status" value="1"/>
</dbReference>
<dbReference type="PROSITE" id="PS00107">
    <property type="entry name" value="PROTEIN_KINASE_ATP"/>
    <property type="match status" value="1"/>
</dbReference>
<sequence length="808" mass="92242">MANNATKIALPNGGSLLEVGSSASNPRCLPKGSVKRSDKNLGHGGFSVIYKGTYDNKTVAIKVINMWYAEANEVHTVVQNELKLLHTLRESDLVIRLLGYYHDTDFVVWIVMEYAENGDLAKFLNKSNLKGLWLAKARICADIAKSVDAVHHCGVTHGDLKASNVLIDVFLKPKLADFGHSKTFTSILRGSLLGQTIRYTAPERLCGDKNMSSEQLVLADIYSFGMIVWQVVTDGRLPYGEDCQYIDLFGLKMAAKDNRTNSNWNPLDDIGDFSDDVPPTFKELVHACLATEPSRRPSFAQIQQLLGNFLHLYGCQIRQSVNWMANKVLASKHLQNGWMWMRPNSDSIRYQQEISGITWETMKDHLQGLIGDIYSEHRYLWDSLEKEEQDEFKRIMNVDENFPRFETALRKLTKYLTRYHQSQCVVLIDEYDAPLEKAFNLGYYNKASEFLEMLLLSLLKDNSYLHKALLVGVFRIAKTGFLSGLNNPCINSMTSKPFADKFGFTKDEVDLLLHRHKVNIPIDHAHLWYNGYRSGNGSQQYKLFNPRSVIFLCAQKVLKTYWSDTDVTSRITKLLPQTSSQFKKNVLQLISRNAINVASADNVIYEGLDMNNDNYIWTLLYYAGYITNDDRGNLIIPNYECWMEWVNWITPGLCNTNTIIYFFKRLIEGDTYDINQFLQNATKQFLLFGGGMHEIPKSFHQDFIVNLLFPFSNEEYNVYSKREAPDREYDILVLPTVHARCSEVGVAMKLKVAADNETEINASVNALHQIRRDRGDFEGLNNVKTVLIYAIGYKGEAVHVEMVKVFQG</sequence>
<evidence type="ECO:0000256" key="3">
    <source>
        <dbReference type="ARBA" id="ARBA00022840"/>
    </source>
</evidence>
<dbReference type="GO" id="GO:0097527">
    <property type="term" value="P:necroptotic signaling pathway"/>
    <property type="evidence" value="ECO:0007669"/>
    <property type="project" value="TreeGrafter"/>
</dbReference>
<evidence type="ECO:0000259" key="5">
    <source>
        <dbReference type="PROSITE" id="PS50011"/>
    </source>
</evidence>
<evidence type="ECO:0000313" key="6">
    <source>
        <dbReference type="EMBL" id="RUS33543.1"/>
    </source>
</evidence>
<dbReference type="PRINTS" id="PR00109">
    <property type="entry name" value="TYRKINASE"/>
</dbReference>
<accession>A0A433QUR9</accession>
<keyword evidence="6" id="KW-0418">Kinase</keyword>
<comment type="caution">
    <text evidence="6">The sequence shown here is derived from an EMBL/GenBank/DDBJ whole genome shotgun (WGS) entry which is preliminary data.</text>
</comment>
<evidence type="ECO:0000256" key="4">
    <source>
        <dbReference type="PROSITE-ProRule" id="PRU10141"/>
    </source>
</evidence>
<feature type="domain" description="Protein kinase" evidence="5">
    <location>
        <begin position="35"/>
        <end position="310"/>
    </location>
</feature>
<keyword evidence="2 4" id="KW-0547">Nucleotide-binding</keyword>
<keyword evidence="1" id="KW-0723">Serine/threonine-protein kinase</keyword>
<dbReference type="InterPro" id="IPR001245">
    <property type="entry name" value="Ser-Thr/Tyr_kinase_cat_dom"/>
</dbReference>
<dbReference type="GO" id="GO:0005524">
    <property type="term" value="F:ATP binding"/>
    <property type="evidence" value="ECO:0007669"/>
    <property type="project" value="UniProtKB-UniRule"/>
</dbReference>
<dbReference type="PROSITE" id="PS00108">
    <property type="entry name" value="PROTEIN_KINASE_ST"/>
    <property type="match status" value="1"/>
</dbReference>
<dbReference type="AlphaFoldDB" id="A0A433QUR9"/>
<dbReference type="Pfam" id="PF09820">
    <property type="entry name" value="AAA-ATPase_like"/>
    <property type="match status" value="1"/>
</dbReference>
<feature type="binding site" evidence="4">
    <location>
        <position position="62"/>
    </location>
    <ligand>
        <name>ATP</name>
        <dbReference type="ChEBI" id="CHEBI:30616"/>
    </ligand>
</feature>
<keyword evidence="3 4" id="KW-0067">ATP-binding</keyword>
<evidence type="ECO:0000313" key="7">
    <source>
        <dbReference type="Proteomes" id="UP000274822"/>
    </source>
</evidence>
<dbReference type="SUPFAM" id="SSF56112">
    <property type="entry name" value="Protein kinase-like (PK-like)"/>
    <property type="match status" value="1"/>
</dbReference>
<dbReference type="InterPro" id="IPR011009">
    <property type="entry name" value="Kinase-like_dom_sf"/>
</dbReference>
<gene>
    <name evidence="6" type="ORF">BC938DRAFT_471150</name>
</gene>
<dbReference type="InterPro" id="IPR051681">
    <property type="entry name" value="Ser/Thr_Kinases-Pseudokinases"/>
</dbReference>
<dbReference type="SMART" id="SM00220">
    <property type="entry name" value="S_TKc"/>
    <property type="match status" value="1"/>
</dbReference>
<dbReference type="GO" id="GO:0004674">
    <property type="term" value="F:protein serine/threonine kinase activity"/>
    <property type="evidence" value="ECO:0007669"/>
    <property type="project" value="UniProtKB-KW"/>
</dbReference>
<dbReference type="PANTHER" id="PTHR44329">
    <property type="entry name" value="SERINE/THREONINE-PROTEIN KINASE TNNI3K-RELATED"/>
    <property type="match status" value="1"/>
</dbReference>
<dbReference type="InterPro" id="IPR018631">
    <property type="entry name" value="AAA-ATPase-like_dom"/>
</dbReference>
<keyword evidence="6" id="KW-0808">Transferase</keyword>
<organism evidence="6 7">
    <name type="scientific">Jimgerdemannia flammicorona</name>
    <dbReference type="NCBI Taxonomy" id="994334"/>
    <lineage>
        <taxon>Eukaryota</taxon>
        <taxon>Fungi</taxon>
        <taxon>Fungi incertae sedis</taxon>
        <taxon>Mucoromycota</taxon>
        <taxon>Mucoromycotina</taxon>
        <taxon>Endogonomycetes</taxon>
        <taxon>Endogonales</taxon>
        <taxon>Endogonaceae</taxon>
        <taxon>Jimgerdemannia</taxon>
    </lineage>
</organism>
<dbReference type="EMBL" id="RBNJ01001110">
    <property type="protein sequence ID" value="RUS33543.1"/>
    <property type="molecule type" value="Genomic_DNA"/>
</dbReference>
<evidence type="ECO:0000256" key="2">
    <source>
        <dbReference type="ARBA" id="ARBA00022741"/>
    </source>
</evidence>
<dbReference type="PANTHER" id="PTHR44329:SF298">
    <property type="entry name" value="MIXED LINEAGE KINASE DOMAIN-LIKE PROTEIN"/>
    <property type="match status" value="1"/>
</dbReference>
<dbReference type="InterPro" id="IPR008271">
    <property type="entry name" value="Ser/Thr_kinase_AS"/>
</dbReference>
<name>A0A433QUR9_9FUNG</name>